<organism evidence="2 3">
    <name type="scientific">Pilibacter termitis</name>
    <dbReference type="NCBI Taxonomy" id="263852"/>
    <lineage>
        <taxon>Bacteria</taxon>
        <taxon>Bacillati</taxon>
        <taxon>Bacillota</taxon>
        <taxon>Bacilli</taxon>
        <taxon>Lactobacillales</taxon>
        <taxon>Enterococcaceae</taxon>
        <taxon>Pilibacter</taxon>
    </lineage>
</organism>
<proteinExistence type="predicted"/>
<keyword evidence="1" id="KW-0472">Membrane</keyword>
<keyword evidence="1" id="KW-1133">Transmembrane helix</keyword>
<dbReference type="EMBL" id="FUXI01000041">
    <property type="protein sequence ID" value="SKA12043.1"/>
    <property type="molecule type" value="Genomic_DNA"/>
</dbReference>
<keyword evidence="3" id="KW-1185">Reference proteome</keyword>
<keyword evidence="1" id="KW-0812">Transmembrane</keyword>
<feature type="transmembrane region" description="Helical" evidence="1">
    <location>
        <begin position="6"/>
        <end position="27"/>
    </location>
</feature>
<sequence>MIEIFLIRTLLFVLPVVGIALIVYNGVKYFKSRGNRDDENDNELKF</sequence>
<accession>A0A1T4R7X1</accession>
<dbReference type="RefSeq" id="WP_159443329.1">
    <property type="nucleotide sequence ID" value="NZ_FUXI01000041.1"/>
</dbReference>
<evidence type="ECO:0000256" key="1">
    <source>
        <dbReference type="SAM" id="Phobius"/>
    </source>
</evidence>
<dbReference type="AlphaFoldDB" id="A0A1T4R7X1"/>
<protein>
    <submittedName>
        <fullName evidence="2">Uncharacterized protein</fullName>
    </submittedName>
</protein>
<reference evidence="2 3" key="1">
    <citation type="submission" date="2017-02" db="EMBL/GenBank/DDBJ databases">
        <authorList>
            <person name="Peterson S.W."/>
        </authorList>
    </citation>
    <scope>NUCLEOTIDE SEQUENCE [LARGE SCALE GENOMIC DNA]</scope>
    <source>
        <strain evidence="2 3">ATCC BAA-1030</strain>
    </source>
</reference>
<evidence type="ECO:0000313" key="3">
    <source>
        <dbReference type="Proteomes" id="UP000190328"/>
    </source>
</evidence>
<gene>
    <name evidence="2" type="ORF">SAMN02745116_02476</name>
</gene>
<dbReference type="Proteomes" id="UP000190328">
    <property type="component" value="Unassembled WGS sequence"/>
</dbReference>
<evidence type="ECO:0000313" key="2">
    <source>
        <dbReference type="EMBL" id="SKA12043.1"/>
    </source>
</evidence>
<name>A0A1T4R7X1_9ENTE</name>